<proteinExistence type="predicted"/>
<dbReference type="EMBL" id="JAEDAL010000011">
    <property type="protein sequence ID" value="MBH9554283.1"/>
    <property type="molecule type" value="Genomic_DNA"/>
</dbReference>
<reference evidence="2" key="1">
    <citation type="submission" date="2020-12" db="EMBL/GenBank/DDBJ databases">
        <title>The genome sequence of Inhella sp. 4Y17.</title>
        <authorList>
            <person name="Liu Y."/>
        </authorList>
    </citation>
    <scope>NUCLEOTIDE SEQUENCE</scope>
    <source>
        <strain evidence="2">4Y10</strain>
    </source>
</reference>
<keyword evidence="3" id="KW-1185">Reference proteome</keyword>
<dbReference type="RefSeq" id="WP_198101898.1">
    <property type="nucleotide sequence ID" value="NZ_JAEDAL010000011.1"/>
</dbReference>
<dbReference type="PANTHER" id="PTHR38834">
    <property type="entry name" value="PERIPLASMIC SUBSTRATE BINDING PROTEIN FAMILY 3"/>
    <property type="match status" value="1"/>
</dbReference>
<comment type="caution">
    <text evidence="2">The sequence shown here is derived from an EMBL/GenBank/DDBJ whole genome shotgun (WGS) entry which is preliminary data.</text>
</comment>
<dbReference type="AlphaFoldDB" id="A0A931NC43"/>
<organism evidence="2 3">
    <name type="scientific">Inhella gelatinilytica</name>
    <dbReference type="NCBI Taxonomy" id="2795030"/>
    <lineage>
        <taxon>Bacteria</taxon>
        <taxon>Pseudomonadati</taxon>
        <taxon>Pseudomonadota</taxon>
        <taxon>Betaproteobacteria</taxon>
        <taxon>Burkholderiales</taxon>
        <taxon>Sphaerotilaceae</taxon>
        <taxon>Inhella</taxon>
    </lineage>
</organism>
<name>A0A931NC43_9BURK</name>
<evidence type="ECO:0000259" key="1">
    <source>
        <dbReference type="Pfam" id="PF00497"/>
    </source>
</evidence>
<evidence type="ECO:0000313" key="2">
    <source>
        <dbReference type="EMBL" id="MBH9554283.1"/>
    </source>
</evidence>
<evidence type="ECO:0000313" key="3">
    <source>
        <dbReference type="Proteomes" id="UP000620139"/>
    </source>
</evidence>
<gene>
    <name evidence="2" type="ORF">I7X43_15685</name>
</gene>
<sequence length="222" mass="24296">MTADLAPFAMAGAAPGQGALVDLTRAMAKRAGLQLEVEFVPWARAQQDAQQQPRTLILPLTRTPEREASYTWVARLSWHPFGFQGLKRQPRVQSIEHAKTLRVGVLRGAPQQQQLQDLGFTQVVLVANNTDLHRMLQEGMVDAICGSLLINLYSARVAGYDPADYQAGARLGGGEIWLAAATDSGLSEDERNRLQRAAAQLEAEGLPRRLFRKYGVEAPVGP</sequence>
<dbReference type="Proteomes" id="UP000620139">
    <property type="component" value="Unassembled WGS sequence"/>
</dbReference>
<dbReference type="PANTHER" id="PTHR38834:SF3">
    <property type="entry name" value="SOLUTE-BINDING PROTEIN FAMILY 3_N-TERMINAL DOMAIN-CONTAINING PROTEIN"/>
    <property type="match status" value="1"/>
</dbReference>
<feature type="domain" description="Solute-binding protein family 3/N-terminal" evidence="1">
    <location>
        <begin position="3"/>
        <end position="71"/>
    </location>
</feature>
<dbReference type="Gene3D" id="3.40.190.10">
    <property type="entry name" value="Periplasmic binding protein-like II"/>
    <property type="match status" value="2"/>
</dbReference>
<dbReference type="Pfam" id="PF00497">
    <property type="entry name" value="SBP_bac_3"/>
    <property type="match status" value="1"/>
</dbReference>
<dbReference type="SUPFAM" id="SSF53850">
    <property type="entry name" value="Periplasmic binding protein-like II"/>
    <property type="match status" value="1"/>
</dbReference>
<accession>A0A931NC43</accession>
<protein>
    <submittedName>
        <fullName evidence="2">Transporter substrate-binding domain-containing protein</fullName>
    </submittedName>
</protein>
<dbReference type="InterPro" id="IPR001638">
    <property type="entry name" value="Solute-binding_3/MltF_N"/>
</dbReference>